<name>A0A4P6K064_KTERU</name>
<dbReference type="InterPro" id="IPR013249">
    <property type="entry name" value="RNA_pol_sigma70_r4_t2"/>
</dbReference>
<organism evidence="7 8">
    <name type="scientific">Ktedonosporobacter rubrisoli</name>
    <dbReference type="NCBI Taxonomy" id="2509675"/>
    <lineage>
        <taxon>Bacteria</taxon>
        <taxon>Bacillati</taxon>
        <taxon>Chloroflexota</taxon>
        <taxon>Ktedonobacteria</taxon>
        <taxon>Ktedonobacterales</taxon>
        <taxon>Ktedonosporobacteraceae</taxon>
        <taxon>Ktedonosporobacter</taxon>
    </lineage>
</organism>
<dbReference type="PANTHER" id="PTHR43133">
    <property type="entry name" value="RNA POLYMERASE ECF-TYPE SIGMA FACTO"/>
    <property type="match status" value="1"/>
</dbReference>
<dbReference type="SUPFAM" id="SSF88659">
    <property type="entry name" value="Sigma3 and sigma4 domains of RNA polymerase sigma factors"/>
    <property type="match status" value="1"/>
</dbReference>
<dbReference type="Proteomes" id="UP000290365">
    <property type="component" value="Chromosome"/>
</dbReference>
<evidence type="ECO:0000256" key="4">
    <source>
        <dbReference type="ARBA" id="ARBA00023163"/>
    </source>
</evidence>
<dbReference type="InterPro" id="IPR039425">
    <property type="entry name" value="RNA_pol_sigma-70-like"/>
</dbReference>
<keyword evidence="8" id="KW-1185">Reference proteome</keyword>
<dbReference type="RefSeq" id="WP_129892490.1">
    <property type="nucleotide sequence ID" value="NZ_CP035758.1"/>
</dbReference>
<dbReference type="InterPro" id="IPR036388">
    <property type="entry name" value="WH-like_DNA-bd_sf"/>
</dbReference>
<accession>A0A4P6K064</accession>
<comment type="similarity">
    <text evidence="1">Belongs to the sigma-70 factor family. ECF subfamily.</text>
</comment>
<keyword evidence="4" id="KW-0804">Transcription</keyword>
<dbReference type="Pfam" id="PF08281">
    <property type="entry name" value="Sigma70_r4_2"/>
    <property type="match status" value="1"/>
</dbReference>
<evidence type="ECO:0000313" key="8">
    <source>
        <dbReference type="Proteomes" id="UP000290365"/>
    </source>
</evidence>
<dbReference type="OrthoDB" id="9797134at2"/>
<keyword evidence="2" id="KW-0805">Transcription regulation</keyword>
<reference evidence="7 8" key="1">
    <citation type="submission" date="2019-01" db="EMBL/GenBank/DDBJ databases">
        <title>Ktedonosporobacter rubrisoli SCAWS-G2.</title>
        <authorList>
            <person name="Huang Y."/>
            <person name="Yan B."/>
        </authorList>
    </citation>
    <scope>NUCLEOTIDE SEQUENCE [LARGE SCALE GENOMIC DNA]</scope>
    <source>
        <strain evidence="7 8">SCAWS-G2</strain>
    </source>
</reference>
<evidence type="ECO:0000313" key="7">
    <source>
        <dbReference type="EMBL" id="QBD81429.1"/>
    </source>
</evidence>
<keyword evidence="3" id="KW-0731">Sigma factor</keyword>
<dbReference type="InterPro" id="IPR013324">
    <property type="entry name" value="RNA_pol_sigma_r3/r4-like"/>
</dbReference>
<dbReference type="GO" id="GO:0003677">
    <property type="term" value="F:DNA binding"/>
    <property type="evidence" value="ECO:0007669"/>
    <property type="project" value="InterPro"/>
</dbReference>
<dbReference type="SUPFAM" id="SSF88946">
    <property type="entry name" value="Sigma2 domain of RNA polymerase sigma factors"/>
    <property type="match status" value="1"/>
</dbReference>
<dbReference type="Gene3D" id="1.10.1740.10">
    <property type="match status" value="1"/>
</dbReference>
<dbReference type="CDD" id="cd06171">
    <property type="entry name" value="Sigma70_r4"/>
    <property type="match status" value="1"/>
</dbReference>
<proteinExistence type="inferred from homology"/>
<evidence type="ECO:0000256" key="2">
    <source>
        <dbReference type="ARBA" id="ARBA00023015"/>
    </source>
</evidence>
<dbReference type="InterPro" id="IPR013325">
    <property type="entry name" value="RNA_pol_sigma_r2"/>
</dbReference>
<evidence type="ECO:0000256" key="3">
    <source>
        <dbReference type="ARBA" id="ARBA00023082"/>
    </source>
</evidence>
<feature type="domain" description="RNA polymerase sigma factor 70 region 4 type 2" evidence="6">
    <location>
        <begin position="136"/>
        <end position="186"/>
    </location>
</feature>
<dbReference type="NCBIfam" id="TIGR02937">
    <property type="entry name" value="sigma70-ECF"/>
    <property type="match status" value="1"/>
</dbReference>
<evidence type="ECO:0000259" key="5">
    <source>
        <dbReference type="Pfam" id="PF04542"/>
    </source>
</evidence>
<dbReference type="KEGG" id="kbs:EPA93_37835"/>
<dbReference type="Pfam" id="PF04542">
    <property type="entry name" value="Sigma70_r2"/>
    <property type="match status" value="1"/>
</dbReference>
<dbReference type="Gene3D" id="1.10.10.10">
    <property type="entry name" value="Winged helix-like DNA-binding domain superfamily/Winged helix DNA-binding domain"/>
    <property type="match status" value="1"/>
</dbReference>
<evidence type="ECO:0000259" key="6">
    <source>
        <dbReference type="Pfam" id="PF08281"/>
    </source>
</evidence>
<sequence>MDINEAELAAGLAIDTYACFPHLVQYYQHRLYSFALRLCGNTQDAEDIVQEAFTRAYASLLRYTPERLRALRLGSWLYKITLNVFRQRARVPQLYLLPLDLDEDGPAVAIEDEDLLQPGSFLEHKEHLQEQQEALRLIEAGIAQLPERYRVVLTCYYLEQLSYQEIATLLEQPLGTVKSAVFRGLNLLRTKLRSQQPKEVKSSWHPHKTRDKRV</sequence>
<feature type="domain" description="RNA polymerase sigma-70 region 2" evidence="5">
    <location>
        <begin position="23"/>
        <end position="90"/>
    </location>
</feature>
<dbReference type="PANTHER" id="PTHR43133:SF51">
    <property type="entry name" value="RNA POLYMERASE SIGMA FACTOR"/>
    <property type="match status" value="1"/>
</dbReference>
<dbReference type="GO" id="GO:0006352">
    <property type="term" value="P:DNA-templated transcription initiation"/>
    <property type="evidence" value="ECO:0007669"/>
    <property type="project" value="InterPro"/>
</dbReference>
<dbReference type="InterPro" id="IPR007627">
    <property type="entry name" value="RNA_pol_sigma70_r2"/>
</dbReference>
<dbReference type="EMBL" id="CP035758">
    <property type="protein sequence ID" value="QBD81429.1"/>
    <property type="molecule type" value="Genomic_DNA"/>
</dbReference>
<protein>
    <submittedName>
        <fullName evidence="7">Sigma-70 family RNA polymerase sigma factor</fullName>
    </submittedName>
</protein>
<evidence type="ECO:0000256" key="1">
    <source>
        <dbReference type="ARBA" id="ARBA00010641"/>
    </source>
</evidence>
<dbReference type="GO" id="GO:0016987">
    <property type="term" value="F:sigma factor activity"/>
    <property type="evidence" value="ECO:0007669"/>
    <property type="project" value="UniProtKB-KW"/>
</dbReference>
<dbReference type="InterPro" id="IPR014284">
    <property type="entry name" value="RNA_pol_sigma-70_dom"/>
</dbReference>
<gene>
    <name evidence="7" type="ORF">EPA93_37835</name>
</gene>
<dbReference type="AlphaFoldDB" id="A0A4P6K064"/>